<accession>A0A6A0AHQ8</accession>
<proteinExistence type="predicted"/>
<organism evidence="2 3">
    <name type="scientific">Haematococcus lacustris</name>
    <name type="common">Green alga</name>
    <name type="synonym">Haematococcus pluvialis</name>
    <dbReference type="NCBI Taxonomy" id="44745"/>
    <lineage>
        <taxon>Eukaryota</taxon>
        <taxon>Viridiplantae</taxon>
        <taxon>Chlorophyta</taxon>
        <taxon>core chlorophytes</taxon>
        <taxon>Chlorophyceae</taxon>
        <taxon>CS clade</taxon>
        <taxon>Chlamydomonadales</taxon>
        <taxon>Haematococcaceae</taxon>
        <taxon>Haematococcus</taxon>
    </lineage>
</organism>
<feature type="non-terminal residue" evidence="2">
    <location>
        <position position="1"/>
    </location>
</feature>
<dbReference type="AlphaFoldDB" id="A0A6A0AHQ8"/>
<name>A0A6A0AHQ8_HAELA</name>
<evidence type="ECO:0000313" key="3">
    <source>
        <dbReference type="Proteomes" id="UP000485058"/>
    </source>
</evidence>
<gene>
    <name evidence="2" type="ORF">HaLaN_30948</name>
</gene>
<feature type="compositionally biased region" description="Basic and acidic residues" evidence="1">
    <location>
        <begin position="1"/>
        <end position="12"/>
    </location>
</feature>
<feature type="non-terminal residue" evidence="2">
    <location>
        <position position="34"/>
    </location>
</feature>
<protein>
    <submittedName>
        <fullName evidence="2">Uncharacterized protein</fullName>
    </submittedName>
</protein>
<feature type="region of interest" description="Disordered" evidence="1">
    <location>
        <begin position="1"/>
        <end position="23"/>
    </location>
</feature>
<keyword evidence="3" id="KW-1185">Reference proteome</keyword>
<dbReference type="EMBL" id="BLLF01005983">
    <property type="protein sequence ID" value="GFH31831.1"/>
    <property type="molecule type" value="Genomic_DNA"/>
</dbReference>
<evidence type="ECO:0000256" key="1">
    <source>
        <dbReference type="SAM" id="MobiDB-lite"/>
    </source>
</evidence>
<sequence>MDAVGHDEKQFREPPPGPLAALLAGGCGAQAAGG</sequence>
<comment type="caution">
    <text evidence="2">The sequence shown here is derived from an EMBL/GenBank/DDBJ whole genome shotgun (WGS) entry which is preliminary data.</text>
</comment>
<dbReference type="Proteomes" id="UP000485058">
    <property type="component" value="Unassembled WGS sequence"/>
</dbReference>
<evidence type="ECO:0000313" key="2">
    <source>
        <dbReference type="EMBL" id="GFH31831.1"/>
    </source>
</evidence>
<reference evidence="2 3" key="1">
    <citation type="submission" date="2020-02" db="EMBL/GenBank/DDBJ databases">
        <title>Draft genome sequence of Haematococcus lacustris strain NIES-144.</title>
        <authorList>
            <person name="Morimoto D."/>
            <person name="Nakagawa S."/>
            <person name="Yoshida T."/>
            <person name="Sawayama S."/>
        </authorList>
    </citation>
    <scope>NUCLEOTIDE SEQUENCE [LARGE SCALE GENOMIC DNA]</scope>
    <source>
        <strain evidence="2 3">NIES-144</strain>
    </source>
</reference>